<dbReference type="Gene3D" id="2.30.40.10">
    <property type="entry name" value="Urease, subunit C, domain 1"/>
    <property type="match status" value="1"/>
</dbReference>
<feature type="domain" description="Amidohydrolase 3" evidence="2">
    <location>
        <begin position="216"/>
        <end position="662"/>
    </location>
</feature>
<keyword evidence="1" id="KW-0732">Signal</keyword>
<protein>
    <submittedName>
        <fullName evidence="3">Putative amidohydrolase YtcJ</fullName>
    </submittedName>
</protein>
<sequence length="680" mass="71419">MRMQKFRSSPAFVAVFAAAAVCLAACASQPSPRSARPAAASTTPPDTIIINTNIVTLAAAPAAATAEALAITGGKITAIGTTAAMQALVGPNTVSYTPPAGTTLLPGFIDPHSHMSAVGFYSDTAHWTDVSGANLLFKPLPGSKACTEPTNPQVCFIPVQTQDDVNARLTTALSQVDPSSLTPYVLAFNYDPARLGKSSGCSSGVSFQCTTFENGQALAQLNAISNQVPIMVASQSGHIAYVNTPALTLLNICGTPGAISGCYQPTTNPTQETQLANLGQLDEDLALYAISFFQTKILDANKGLGASLIQKAATIYAQHGYTVAQEGAAAASLMALYFSALDTPAEQAAYPLTMAIVAYDATSSDYTKTINAARAGRVLFGKNPLLNVAAVKTFADGSPQGFTAWLSESYLNLYNPFTDPNIFQQPYTGLPDVTQSEMTTRLTNAHQAGFPMLIHQNGDAATTAALAALAAAPPPPAGTRDVVVHAPMITPSQLAAINPQQVTVSFLLPNVYYWGLPECQQIIGAPDTVNMYPVATAAKSGVNFTLHTDSPVTPPAPLFAIWAAARRYAQQPSWYPNTNPANCPPTMVSSSGTGNQTISIAQAVQAYTVNAAWQYGMEATRGTLEVNKFADIVMLSANPLSMQDNVDQLSTIQIVGTYSQGRRFMNAAPTTNWPEQTPGN</sequence>
<keyword evidence="3" id="KW-0378">Hydrolase</keyword>
<dbReference type="InterPro" id="IPR032466">
    <property type="entry name" value="Metal_Hydrolase"/>
</dbReference>
<dbReference type="Gene3D" id="3.20.20.140">
    <property type="entry name" value="Metal-dependent hydrolases"/>
    <property type="match status" value="1"/>
</dbReference>
<accession>A0A4R6Z2N8</accession>
<proteinExistence type="predicted"/>
<dbReference type="Proteomes" id="UP000295293">
    <property type="component" value="Unassembled WGS sequence"/>
</dbReference>
<feature type="signal peptide" evidence="1">
    <location>
        <begin position="1"/>
        <end position="27"/>
    </location>
</feature>
<feature type="chain" id="PRO_5020545300" evidence="1">
    <location>
        <begin position="28"/>
        <end position="680"/>
    </location>
</feature>
<dbReference type="AlphaFoldDB" id="A0A4R6Z2N8"/>
<reference evidence="3 4" key="1">
    <citation type="submission" date="2019-03" db="EMBL/GenBank/DDBJ databases">
        <title>Genomic Encyclopedia of Type Strains, Phase IV (KMG-IV): sequencing the most valuable type-strain genomes for metagenomic binning, comparative biology and taxonomic classification.</title>
        <authorList>
            <person name="Goeker M."/>
        </authorList>
    </citation>
    <scope>NUCLEOTIDE SEQUENCE [LARGE SCALE GENOMIC DNA]</scope>
    <source>
        <strain evidence="3 4">DSM 21667</strain>
    </source>
</reference>
<gene>
    <name evidence="3" type="ORF">DFR29_104283</name>
</gene>
<dbReference type="PANTHER" id="PTHR22642:SF2">
    <property type="entry name" value="PROTEIN LONG AFTER FAR-RED 3"/>
    <property type="match status" value="1"/>
</dbReference>
<evidence type="ECO:0000259" key="2">
    <source>
        <dbReference type="Pfam" id="PF07969"/>
    </source>
</evidence>
<dbReference type="Gene3D" id="3.10.310.70">
    <property type="match status" value="1"/>
</dbReference>
<dbReference type="GO" id="GO:0016810">
    <property type="term" value="F:hydrolase activity, acting on carbon-nitrogen (but not peptide) bonds"/>
    <property type="evidence" value="ECO:0007669"/>
    <property type="project" value="InterPro"/>
</dbReference>
<dbReference type="InterPro" id="IPR013108">
    <property type="entry name" value="Amidohydro_3"/>
</dbReference>
<dbReference type="Pfam" id="PF07969">
    <property type="entry name" value="Amidohydro_3"/>
    <property type="match status" value="1"/>
</dbReference>
<evidence type="ECO:0000313" key="4">
    <source>
        <dbReference type="Proteomes" id="UP000295293"/>
    </source>
</evidence>
<dbReference type="OrthoDB" id="9031471at2"/>
<evidence type="ECO:0000256" key="1">
    <source>
        <dbReference type="SAM" id="SignalP"/>
    </source>
</evidence>
<evidence type="ECO:0000313" key="3">
    <source>
        <dbReference type="EMBL" id="TDR45853.1"/>
    </source>
</evidence>
<dbReference type="RefSeq" id="WP_133818214.1">
    <property type="nucleotide sequence ID" value="NZ_SNZH01000004.1"/>
</dbReference>
<organism evidence="3 4">
    <name type="scientific">Tahibacter aquaticus</name>
    <dbReference type="NCBI Taxonomy" id="520092"/>
    <lineage>
        <taxon>Bacteria</taxon>
        <taxon>Pseudomonadati</taxon>
        <taxon>Pseudomonadota</taxon>
        <taxon>Gammaproteobacteria</taxon>
        <taxon>Lysobacterales</taxon>
        <taxon>Rhodanobacteraceae</taxon>
        <taxon>Tahibacter</taxon>
    </lineage>
</organism>
<name>A0A4R6Z2N8_9GAMM</name>
<dbReference type="SUPFAM" id="SSF51338">
    <property type="entry name" value="Composite domain of metallo-dependent hydrolases"/>
    <property type="match status" value="1"/>
</dbReference>
<dbReference type="EMBL" id="SNZH01000004">
    <property type="protein sequence ID" value="TDR45853.1"/>
    <property type="molecule type" value="Genomic_DNA"/>
</dbReference>
<keyword evidence="4" id="KW-1185">Reference proteome</keyword>
<dbReference type="InterPro" id="IPR011059">
    <property type="entry name" value="Metal-dep_hydrolase_composite"/>
</dbReference>
<dbReference type="PANTHER" id="PTHR22642">
    <property type="entry name" value="IMIDAZOLONEPROPIONASE"/>
    <property type="match status" value="1"/>
</dbReference>
<comment type="caution">
    <text evidence="3">The sequence shown here is derived from an EMBL/GenBank/DDBJ whole genome shotgun (WGS) entry which is preliminary data.</text>
</comment>
<dbReference type="SUPFAM" id="SSF51556">
    <property type="entry name" value="Metallo-dependent hydrolases"/>
    <property type="match status" value="1"/>
</dbReference>